<dbReference type="AlphaFoldDB" id="A0A2N1MM90"/>
<reference evidence="1 2" key="2">
    <citation type="submission" date="2017-10" db="EMBL/GenBank/DDBJ databases">
        <title>Extensive intraspecific genome diversity in a model arbuscular mycorrhizal fungus.</title>
        <authorList>
            <person name="Chen E.C.H."/>
            <person name="Morin E."/>
            <person name="Baudet D."/>
            <person name="Noel J."/>
            <person name="Ndikumana S."/>
            <person name="Charron P."/>
            <person name="St-Onge C."/>
            <person name="Giorgi J."/>
            <person name="Grigoriev I.V."/>
            <person name="Roux C."/>
            <person name="Martin F.M."/>
            <person name="Corradi N."/>
        </authorList>
    </citation>
    <scope>NUCLEOTIDE SEQUENCE [LARGE SCALE GENOMIC DNA]</scope>
    <source>
        <strain evidence="1 2">C2</strain>
    </source>
</reference>
<reference evidence="1 2" key="1">
    <citation type="submission" date="2016-04" db="EMBL/GenBank/DDBJ databases">
        <title>Genome analyses suggest a sexual origin of heterokaryosis in a supposedly ancient asexual fungus.</title>
        <authorList>
            <person name="Ropars J."/>
            <person name="Sedzielewska K."/>
            <person name="Noel J."/>
            <person name="Charron P."/>
            <person name="Farinelli L."/>
            <person name="Marton T."/>
            <person name="Kruger M."/>
            <person name="Pelin A."/>
            <person name="Brachmann A."/>
            <person name="Corradi N."/>
        </authorList>
    </citation>
    <scope>NUCLEOTIDE SEQUENCE [LARGE SCALE GENOMIC DNA]</scope>
    <source>
        <strain evidence="1 2">C2</strain>
    </source>
</reference>
<dbReference type="Proteomes" id="UP000233469">
    <property type="component" value="Unassembled WGS sequence"/>
</dbReference>
<gene>
    <name evidence="1" type="ORF">RhiirC2_717464</name>
</gene>
<sequence>MRVDLAEYTLSEEVENALASIESLKIYQKEQDFLEILTFFLNKYPNSMIQPKHISQDMLEGLFGTIRELGGDSSTQTLKSYRHALNKYQVTALVTSEIKSINYGKTNSAGSGITTLTRRLEHSHQEYLLWGSKPLHAWKVITTLLNDPGVSITDGCIEDKYDAKQTLLKSMIAEVGEERVCELWKITDFRDVKGVQKQSDINPQLKQSLARNIPAKRVVKQDIIAQGA</sequence>
<proteinExistence type="predicted"/>
<evidence type="ECO:0000313" key="1">
    <source>
        <dbReference type="EMBL" id="PKK62755.1"/>
    </source>
</evidence>
<evidence type="ECO:0000313" key="2">
    <source>
        <dbReference type="Proteomes" id="UP000233469"/>
    </source>
</evidence>
<comment type="caution">
    <text evidence="1">The sequence shown here is derived from an EMBL/GenBank/DDBJ whole genome shotgun (WGS) entry which is preliminary data.</text>
</comment>
<name>A0A2N1MM90_9GLOM</name>
<organism evidence="1 2">
    <name type="scientific">Rhizophagus irregularis</name>
    <dbReference type="NCBI Taxonomy" id="588596"/>
    <lineage>
        <taxon>Eukaryota</taxon>
        <taxon>Fungi</taxon>
        <taxon>Fungi incertae sedis</taxon>
        <taxon>Mucoromycota</taxon>
        <taxon>Glomeromycotina</taxon>
        <taxon>Glomeromycetes</taxon>
        <taxon>Glomerales</taxon>
        <taxon>Glomeraceae</taxon>
        <taxon>Rhizophagus</taxon>
    </lineage>
</organism>
<protein>
    <submittedName>
        <fullName evidence="1">Uncharacterized protein</fullName>
    </submittedName>
</protein>
<accession>A0A2N1MM90</accession>
<dbReference type="EMBL" id="LLXL01001820">
    <property type="protein sequence ID" value="PKK62755.1"/>
    <property type="molecule type" value="Genomic_DNA"/>
</dbReference>